<reference evidence="11 12" key="1">
    <citation type="submission" date="2019-02" db="EMBL/GenBank/DDBJ databases">
        <title>Isolation and identification of novel species under the genus Muribaculum.</title>
        <authorList>
            <person name="Miyake S."/>
            <person name="Ding Y."/>
            <person name="Low A."/>
            <person name="Soh M."/>
            <person name="Seedorf H."/>
        </authorList>
    </citation>
    <scope>NUCLEOTIDE SEQUENCE [LARGE SCALE GENOMIC DNA]</scope>
    <source>
        <strain evidence="11 12">TLL-A4</strain>
    </source>
</reference>
<sequence length="311" mass="35176">MSTHEMNVYVAPLQGFTEAPFRHCHASVYGAADRYYTPFLRIEHGEPRHRDMRDVTSQLNDNHDVVPQIIFRDIDEFDLLIGALKEAGCRRVDLNMGCPFPPQVNKGRGAGVLRNKALLEKVAERIDAERDMTFSVKMRPGISAYDEWRDIVDIINAMRLEHVTVHPRVAALRYGGSVDMDAFAAMFSQLQHRVVYNGDIMSRDDAARIADSFPGLDGIMIGRGVLACPSLIAEMREGRDWSSEERVDHLLQLHAGIFQHYSTTLCGDAQVLSKIKPFWEYLEWEIGHKTAKMIKKATSIEKYEKAVASIG</sequence>
<dbReference type="GO" id="GO:0050660">
    <property type="term" value="F:flavin adenine dinucleotide binding"/>
    <property type="evidence" value="ECO:0007669"/>
    <property type="project" value="InterPro"/>
</dbReference>
<keyword evidence="5" id="KW-0521">NADP</keyword>
<dbReference type="GO" id="GO:0003723">
    <property type="term" value="F:RNA binding"/>
    <property type="evidence" value="ECO:0007669"/>
    <property type="project" value="TreeGrafter"/>
</dbReference>
<keyword evidence="12" id="KW-1185">Reference proteome</keyword>
<evidence type="ECO:0000256" key="3">
    <source>
        <dbReference type="ARBA" id="ARBA00022643"/>
    </source>
</evidence>
<keyword evidence="9" id="KW-0547">Nucleotide-binding</keyword>
<evidence type="ECO:0000259" key="10">
    <source>
        <dbReference type="Pfam" id="PF01207"/>
    </source>
</evidence>
<dbReference type="InterPro" id="IPR001269">
    <property type="entry name" value="DUS_fam"/>
</dbReference>
<evidence type="ECO:0000256" key="4">
    <source>
        <dbReference type="ARBA" id="ARBA00022694"/>
    </source>
</evidence>
<dbReference type="InterPro" id="IPR013785">
    <property type="entry name" value="Aldolase_TIM"/>
</dbReference>
<protein>
    <recommendedName>
        <fullName evidence="7">tRNA-dihydrouridine synthase</fullName>
        <ecNumber evidence="7">1.3.1.-</ecNumber>
    </recommendedName>
</protein>
<dbReference type="KEGG" id="mgod:E7746_10245"/>
<dbReference type="EMBL" id="CP039393">
    <property type="protein sequence ID" value="QCD36231.1"/>
    <property type="molecule type" value="Genomic_DNA"/>
</dbReference>
<feature type="domain" description="DUS-like FMN-binding" evidence="10">
    <location>
        <begin position="10"/>
        <end position="264"/>
    </location>
</feature>
<dbReference type="OrthoDB" id="9764501at2"/>
<dbReference type="PIRSF" id="PIRSF006621">
    <property type="entry name" value="Dus"/>
    <property type="match status" value="1"/>
</dbReference>
<feature type="binding site" evidence="9">
    <location>
        <begin position="222"/>
        <end position="223"/>
    </location>
    <ligand>
        <name>FMN</name>
        <dbReference type="ChEBI" id="CHEBI:58210"/>
    </ligand>
</feature>
<keyword evidence="2 7" id="KW-0285">Flavoprotein</keyword>
<name>A0A4P7VP80_9BACT</name>
<evidence type="ECO:0000256" key="5">
    <source>
        <dbReference type="ARBA" id="ARBA00022857"/>
    </source>
</evidence>
<keyword evidence="4 7" id="KW-0819">tRNA processing</keyword>
<feature type="active site" description="Proton donor" evidence="8">
    <location>
        <position position="98"/>
    </location>
</feature>
<evidence type="ECO:0000256" key="1">
    <source>
        <dbReference type="ARBA" id="ARBA00001917"/>
    </source>
</evidence>
<evidence type="ECO:0000256" key="7">
    <source>
        <dbReference type="PIRNR" id="PIRNR006621"/>
    </source>
</evidence>
<dbReference type="GO" id="GO:0017150">
    <property type="term" value="F:tRNA dihydrouridine synthase activity"/>
    <property type="evidence" value="ECO:0007669"/>
    <property type="project" value="InterPro"/>
</dbReference>
<dbReference type="Pfam" id="PF01207">
    <property type="entry name" value="Dus"/>
    <property type="match status" value="1"/>
</dbReference>
<keyword evidence="6 7" id="KW-0560">Oxidoreductase</keyword>
<feature type="binding site" evidence="9">
    <location>
        <position position="137"/>
    </location>
    <ligand>
        <name>FMN</name>
        <dbReference type="ChEBI" id="CHEBI:58210"/>
    </ligand>
</feature>
<evidence type="ECO:0000256" key="2">
    <source>
        <dbReference type="ARBA" id="ARBA00022630"/>
    </source>
</evidence>
<feature type="binding site" evidence="9">
    <location>
        <position position="166"/>
    </location>
    <ligand>
        <name>FMN</name>
        <dbReference type="ChEBI" id="CHEBI:58210"/>
    </ligand>
</feature>
<organism evidence="11 12">
    <name type="scientific">Muribaculum gordoncarteri</name>
    <dbReference type="NCBI Taxonomy" id="2530390"/>
    <lineage>
        <taxon>Bacteria</taxon>
        <taxon>Pseudomonadati</taxon>
        <taxon>Bacteroidota</taxon>
        <taxon>Bacteroidia</taxon>
        <taxon>Bacteroidales</taxon>
        <taxon>Muribaculaceae</taxon>
        <taxon>Muribaculum</taxon>
    </lineage>
</organism>
<dbReference type="SUPFAM" id="SSF51395">
    <property type="entry name" value="FMN-linked oxidoreductases"/>
    <property type="match status" value="1"/>
</dbReference>
<evidence type="ECO:0000256" key="8">
    <source>
        <dbReference type="PIRSR" id="PIRSR006621-1"/>
    </source>
</evidence>
<gene>
    <name evidence="11" type="ORF">E7746_10245</name>
</gene>
<dbReference type="EC" id="1.3.1.-" evidence="7"/>
<dbReference type="Gene3D" id="3.20.20.70">
    <property type="entry name" value="Aldolase class I"/>
    <property type="match status" value="1"/>
</dbReference>
<keyword evidence="3 7" id="KW-0288">FMN</keyword>
<evidence type="ECO:0000313" key="12">
    <source>
        <dbReference type="Proteomes" id="UP000297031"/>
    </source>
</evidence>
<dbReference type="PANTHER" id="PTHR45846:SF1">
    <property type="entry name" value="TRNA-DIHYDROURIDINE(47) SYNTHASE [NAD(P)(+)]-LIKE"/>
    <property type="match status" value="1"/>
</dbReference>
<dbReference type="PROSITE" id="PS01136">
    <property type="entry name" value="UPF0034"/>
    <property type="match status" value="1"/>
</dbReference>
<dbReference type="InterPro" id="IPR035587">
    <property type="entry name" value="DUS-like_FMN-bd"/>
</dbReference>
<accession>A0A4P7VP80</accession>
<evidence type="ECO:0000313" key="11">
    <source>
        <dbReference type="EMBL" id="QCD36231.1"/>
    </source>
</evidence>
<feature type="binding site" evidence="9">
    <location>
        <position position="68"/>
    </location>
    <ligand>
        <name>FMN</name>
        <dbReference type="ChEBI" id="CHEBI:58210"/>
    </ligand>
</feature>
<proteinExistence type="inferred from homology"/>
<comment type="similarity">
    <text evidence="7">Belongs to the dus family.</text>
</comment>
<dbReference type="CDD" id="cd02801">
    <property type="entry name" value="DUS_like_FMN"/>
    <property type="match status" value="1"/>
</dbReference>
<dbReference type="PANTHER" id="PTHR45846">
    <property type="entry name" value="TRNA-DIHYDROURIDINE(47) SYNTHASE [NAD(P)(+)]-LIKE"/>
    <property type="match status" value="1"/>
</dbReference>
<dbReference type="AlphaFoldDB" id="A0A4P7VP80"/>
<evidence type="ECO:0000256" key="9">
    <source>
        <dbReference type="PIRSR" id="PIRSR006621-2"/>
    </source>
</evidence>
<evidence type="ECO:0000256" key="6">
    <source>
        <dbReference type="ARBA" id="ARBA00023002"/>
    </source>
</evidence>
<comment type="function">
    <text evidence="7">Catalyzes the synthesis of 5,6-dihydrouridine (D), a modified base found in the D-loop of most tRNAs, via the reduction of the C5-C6 double bond in target uridines.</text>
</comment>
<dbReference type="Proteomes" id="UP000297031">
    <property type="component" value="Chromosome"/>
</dbReference>
<dbReference type="InterPro" id="IPR018517">
    <property type="entry name" value="tRNA_hU_synthase_CS"/>
</dbReference>
<comment type="cofactor">
    <cofactor evidence="1 7 9">
        <name>FMN</name>
        <dbReference type="ChEBI" id="CHEBI:58210"/>
    </cofactor>
</comment>